<feature type="region of interest" description="Disordered" evidence="1">
    <location>
        <begin position="463"/>
        <end position="528"/>
    </location>
</feature>
<evidence type="ECO:0000313" key="3">
    <source>
        <dbReference type="Proteomes" id="UP000748756"/>
    </source>
</evidence>
<keyword evidence="3" id="KW-1185">Reference proteome</keyword>
<reference evidence="2" key="1">
    <citation type="journal article" date="2020" name="Fungal Divers.">
        <title>Resolving the Mortierellaceae phylogeny through synthesis of multi-gene phylogenetics and phylogenomics.</title>
        <authorList>
            <person name="Vandepol N."/>
            <person name="Liber J."/>
            <person name="Desiro A."/>
            <person name="Na H."/>
            <person name="Kennedy M."/>
            <person name="Barry K."/>
            <person name="Grigoriev I.V."/>
            <person name="Miller A.N."/>
            <person name="O'Donnell K."/>
            <person name="Stajich J.E."/>
            <person name="Bonito G."/>
        </authorList>
    </citation>
    <scope>NUCLEOTIDE SEQUENCE</scope>
    <source>
        <strain evidence="2">NRRL 6426</strain>
    </source>
</reference>
<feature type="region of interest" description="Disordered" evidence="1">
    <location>
        <begin position="94"/>
        <end position="126"/>
    </location>
</feature>
<dbReference type="Proteomes" id="UP000748756">
    <property type="component" value="Unassembled WGS sequence"/>
</dbReference>
<comment type="caution">
    <text evidence="2">The sequence shown here is derived from an EMBL/GenBank/DDBJ whole genome shotgun (WGS) entry which is preliminary data.</text>
</comment>
<gene>
    <name evidence="2" type="ORF">BG015_009977</name>
</gene>
<protein>
    <submittedName>
        <fullName evidence="2">Uncharacterized protein</fullName>
    </submittedName>
</protein>
<proteinExistence type="predicted"/>
<organism evidence="2 3">
    <name type="scientific">Linnemannia schmuckeri</name>
    <dbReference type="NCBI Taxonomy" id="64567"/>
    <lineage>
        <taxon>Eukaryota</taxon>
        <taxon>Fungi</taxon>
        <taxon>Fungi incertae sedis</taxon>
        <taxon>Mucoromycota</taxon>
        <taxon>Mortierellomycotina</taxon>
        <taxon>Mortierellomycetes</taxon>
        <taxon>Mortierellales</taxon>
        <taxon>Mortierellaceae</taxon>
        <taxon>Linnemannia</taxon>
    </lineage>
</organism>
<feature type="compositionally biased region" description="Polar residues" evidence="1">
    <location>
        <begin position="463"/>
        <end position="493"/>
    </location>
</feature>
<feature type="region of interest" description="Disordered" evidence="1">
    <location>
        <begin position="608"/>
        <end position="628"/>
    </location>
</feature>
<evidence type="ECO:0000256" key="1">
    <source>
        <dbReference type="SAM" id="MobiDB-lite"/>
    </source>
</evidence>
<feature type="region of interest" description="Disordered" evidence="1">
    <location>
        <begin position="1490"/>
        <end position="1544"/>
    </location>
</feature>
<evidence type="ECO:0000313" key="2">
    <source>
        <dbReference type="EMBL" id="KAF9148301.1"/>
    </source>
</evidence>
<accession>A0A9P5V9E0</accession>
<feature type="region of interest" description="Disordered" evidence="1">
    <location>
        <begin position="990"/>
        <end position="1023"/>
    </location>
</feature>
<name>A0A9P5V9E0_9FUNG</name>
<dbReference type="OrthoDB" id="5404599at2759"/>
<feature type="compositionally biased region" description="Basic and acidic residues" evidence="1">
    <location>
        <begin position="1490"/>
        <end position="1530"/>
    </location>
</feature>
<feature type="compositionally biased region" description="Low complexity" evidence="1">
    <location>
        <begin position="500"/>
        <end position="527"/>
    </location>
</feature>
<feature type="compositionally biased region" description="Low complexity" evidence="1">
    <location>
        <begin position="1531"/>
        <end position="1544"/>
    </location>
</feature>
<sequence length="1831" mass="199092">MDTHRDNLSRHPTAALFASLGNPPTTPLPPLPPLTLLIPQPSVSQPSPTSELVDSQTDRHLREEVTPLFRTWEPTPENISELLRCSSVRFPQFDDVPSGNGVQQPSSSTSSEFPTPPRSKRQSPLHASLTAAAFASAAITDLRSSTTQLSTPTEQTEANKSKSSFFKLVQPIPPQSRTFFKNVPFLHRLSYAGSVDLCGSGSGNSSAGIKATVDPFDSNRDVLSKVYILTTSAHGAANLAHLSGQQQQQQQQQLPPKYLLKVFPDKTLFKHAATRTDPINSDDKSSSSRVVLRMIIQDAIEHELGAIEWAQKFLRRTTTPNVLGYSLPFDRPTELPGDDGEGEGTEVTGVEKYGILGFILMEFPAEGILYQGPLEEFQTKKAQGVEMGEGFAKILYEMRSASCNTRVAGFSIHRRMPADDGSSKVVDGVSKPYNRFDLIVDELRRKDAKRMAGQLSLNLSDAATAHAPSTPSFTNSGTGEPSQYKSDSTNKLQANGGGANATAEAANEVPHSDSTITSQSSSSASSSLVPAPALIRPFLAPVKDLGRLSLLIHVHKKTIERKMSAGEIPETAPQMPSLASPSIPVDAATTVDTTAITAAVVDGSQANVVDSEADEPAPPRQMDPTRQETPQDDILQTIAKRLVNASSPPSDALEACRRMSQSEKHHQFQSTAPASLASLEMLATGTMRRVMEPKKLKLSIRPSSTISVAGCLRVAPYTWPPMKASPPKTWPDVCFSSKATVVRRQPVTTRTSCCFDADASVYCSSRAQERYLDGRGEISRLVAKISGDLVSPSIASSDPLTTSTETKNISWPKDFIEPTNFKDGKPVYDCVADYEYARLVNALVALERLDSTPGSMNRFPKALIALLPRILRLAHQKDILFSHTHRMGQKRSGDRGKQPPFAITNAATQAAIFTPPSPSGLFEGIESVFTHGQMAAQGSLVTDRQRRGVVALANFQKAGFLPPYEEDMRGLFVKKVYSSFWNVFTASSDDNLEDEGGRGGGGGGVEKGQAGREGKTQSRMRKTASKIWPFKRFSKLSTFTTASSPDAIPLKSFAEDEEDNEYNVHAAAQMTMPARSVSIHGKHPVPYPLLNHAIEHGSSCGSRYMVLVEARSSMLSTSTSTSLTSSLSTDSLATDSSLAHGLETSKRFSVASPGLTPYQIDAAPLAATSASDTLAEGVVMEKSGNFSRMKSQFKARFVSKTKKNKTTYDDDNDDDNEQDPGWVTIEELIQDPAVSGDLFPLSSIADATIATTATKATEAGSPALECFPSSSSASALLPSPPPQRSLMTELPTFHTAPSSLSLSLSIPRSGNSARSTTSQGTLLPEETKICKVGWSHFLKTYCALETKALRAAAAAVTASDGANINDHTHTGASNQNAIIDSPSTSTCPTPISFAFSTIKFKESTYFHNHQLRSLTDTINNRSNSMLVLESLISLSKTLQNLVVALEVGGIVLTPEQLLMAISERQQEWQRNEDKRLAQIENDKERARELRIQAGERQEREQEERMAELERQKQQMEQQQREQKEQLEEKQQQGQQGQQKGKQQWWQDDEIIPPEVPPKDDPPAVPPKDNSVVLSFSCADTDTDIGAEMGSVAQAVLSQTKSPRFGMLKVPSFLSKQKGVAGSTSTTPTASVARRISHLFGLSLQSQPSLLTSSSVSKGLTASTASAYHYHGRTPEYFIRGPDDDILYSAPGLQRDPLPSELPDHIMHSSTVTTTGSTFANGTSLFDSPVVYDTDLHHKLGTMIAPSLPAYGIRLSNPDRTKTLAQVEAERIEREMQTFWRELEALCENEGQTSWRAPPGIALLSITELEKQIEDVEQYVAETKEGRRSHLL</sequence>
<dbReference type="EMBL" id="JAAAUQ010000680">
    <property type="protein sequence ID" value="KAF9148301.1"/>
    <property type="molecule type" value="Genomic_DNA"/>
</dbReference>